<evidence type="ECO:0000256" key="8">
    <source>
        <dbReference type="ARBA" id="ARBA00022989"/>
    </source>
</evidence>
<dbReference type="GO" id="GO:0005506">
    <property type="term" value="F:iron ion binding"/>
    <property type="evidence" value="ECO:0007669"/>
    <property type="project" value="InterPro"/>
</dbReference>
<dbReference type="GO" id="GO:0020037">
    <property type="term" value="F:heme binding"/>
    <property type="evidence" value="ECO:0007669"/>
    <property type="project" value="InterPro"/>
</dbReference>
<feature type="transmembrane region" description="Helical" evidence="15">
    <location>
        <begin position="6"/>
        <end position="24"/>
    </location>
</feature>
<keyword evidence="10 13" id="KW-0408">Iron</keyword>
<dbReference type="FunFam" id="1.10.630.10:FF:000043">
    <property type="entry name" value="Cytochrome P450 99A2"/>
    <property type="match status" value="1"/>
</dbReference>
<dbReference type="PRINTS" id="PR00463">
    <property type="entry name" value="EP450I"/>
</dbReference>
<proteinExistence type="inferred from homology"/>
<comment type="similarity">
    <text evidence="4 14">Belongs to the cytochrome P450 family.</text>
</comment>
<evidence type="ECO:0000256" key="12">
    <source>
        <dbReference type="ARBA" id="ARBA00023136"/>
    </source>
</evidence>
<feature type="transmembrane region" description="Helical" evidence="15">
    <location>
        <begin position="503"/>
        <end position="520"/>
    </location>
</feature>
<dbReference type="EMBL" id="JANJYI010000008">
    <property type="protein sequence ID" value="KAK2640207.1"/>
    <property type="molecule type" value="Genomic_DNA"/>
</dbReference>
<dbReference type="PANTHER" id="PTHR47953:SF19">
    <property type="entry name" value="OS06G0641600 PROTEIN"/>
    <property type="match status" value="1"/>
</dbReference>
<evidence type="ECO:0000256" key="1">
    <source>
        <dbReference type="ARBA" id="ARBA00001971"/>
    </source>
</evidence>
<organism evidence="16 17">
    <name type="scientific">Dipteronia dyeriana</name>
    <dbReference type="NCBI Taxonomy" id="168575"/>
    <lineage>
        <taxon>Eukaryota</taxon>
        <taxon>Viridiplantae</taxon>
        <taxon>Streptophyta</taxon>
        <taxon>Embryophyta</taxon>
        <taxon>Tracheophyta</taxon>
        <taxon>Spermatophyta</taxon>
        <taxon>Magnoliopsida</taxon>
        <taxon>eudicotyledons</taxon>
        <taxon>Gunneridae</taxon>
        <taxon>Pentapetalae</taxon>
        <taxon>rosids</taxon>
        <taxon>malvids</taxon>
        <taxon>Sapindales</taxon>
        <taxon>Sapindaceae</taxon>
        <taxon>Hippocastanoideae</taxon>
        <taxon>Acereae</taxon>
        <taxon>Dipteronia</taxon>
    </lineage>
</organism>
<gene>
    <name evidence="16" type="ORF">Ddye_028002</name>
</gene>
<keyword evidence="11 14" id="KW-0503">Monooxygenase</keyword>
<comment type="subcellular location">
    <subcellularLocation>
        <location evidence="2">Membrane</location>
        <topology evidence="2">Single-pass membrane protein</topology>
    </subcellularLocation>
</comment>
<dbReference type="GO" id="GO:0004497">
    <property type="term" value="F:monooxygenase activity"/>
    <property type="evidence" value="ECO:0007669"/>
    <property type="project" value="UniProtKB-KW"/>
</dbReference>
<evidence type="ECO:0000256" key="10">
    <source>
        <dbReference type="ARBA" id="ARBA00023004"/>
    </source>
</evidence>
<dbReference type="PRINTS" id="PR00385">
    <property type="entry name" value="P450"/>
</dbReference>
<accession>A0AAD9TQ75</accession>
<evidence type="ECO:0000256" key="15">
    <source>
        <dbReference type="SAM" id="Phobius"/>
    </source>
</evidence>
<dbReference type="Proteomes" id="UP001280121">
    <property type="component" value="Unassembled WGS sequence"/>
</dbReference>
<evidence type="ECO:0000256" key="4">
    <source>
        <dbReference type="ARBA" id="ARBA00010617"/>
    </source>
</evidence>
<evidence type="ECO:0000256" key="3">
    <source>
        <dbReference type="ARBA" id="ARBA00004721"/>
    </source>
</evidence>
<evidence type="ECO:0000256" key="11">
    <source>
        <dbReference type="ARBA" id="ARBA00023033"/>
    </source>
</evidence>
<sequence>MEFVPSFLAILFSFLLFVFTLLKIGRKSSGTNAKALNLPPGPSKLPLIGNLHLLSGDLPHRRLKELAKTYGPFMHLQLGDITTIVVSSPEYAEQVFKTHGTIFAARPYTLASDILFYDLSGVVSVGYGPYWRQLRKTCVLGLLTAKKVQSFQSVREEEMANLVNWIASRAGTPINFTDKIYSITYDFTSRAAFGKITKSQETFIWVVKEMVKFVGGFHISDLFPSIRILQWITGIRFRLEKVKRQSDKILETIINEHKKDKKATFEIGKSSEEILDHEDLVDVLLTAQEQSDVKLTTDNLKAVILDIFTGGGETSATTVDWAMIEMLRNPRLMKKAQAEVREVFGSKGKVDETGLNEIKFLKLVIKETVRLHPPFPLIPRECGESCVINGFDIPVKANMLVNAWAINRDPKYWTEPESFIPERFLDTDVDFKGTDFEFIPFGAGRRICPGMTFGLATVEIELATLLYHFDWKFPSGMKPEDMDMTEAVGKGMWIVISMVVKRGLGWFLALWTASCLFGLFGVSCRAFFGVSFHLPLVLVFCFRFVFLFCGLHLGSLVSGGLYLFVLFLPAFFDE</sequence>
<evidence type="ECO:0008006" key="18">
    <source>
        <dbReference type="Google" id="ProtNLM"/>
    </source>
</evidence>
<evidence type="ECO:0000256" key="6">
    <source>
        <dbReference type="ARBA" id="ARBA00022692"/>
    </source>
</evidence>
<keyword evidence="12 15" id="KW-0472">Membrane</keyword>
<keyword evidence="8 15" id="KW-1133">Transmembrane helix</keyword>
<dbReference type="InterPro" id="IPR017972">
    <property type="entry name" value="Cyt_P450_CS"/>
</dbReference>
<keyword evidence="17" id="KW-1185">Reference proteome</keyword>
<evidence type="ECO:0000256" key="9">
    <source>
        <dbReference type="ARBA" id="ARBA00023002"/>
    </source>
</evidence>
<reference evidence="16" key="1">
    <citation type="journal article" date="2023" name="Plant J.">
        <title>Genome sequences and population genomics provide insights into the demographic history, inbreeding, and mutation load of two 'living fossil' tree species of Dipteronia.</title>
        <authorList>
            <person name="Feng Y."/>
            <person name="Comes H.P."/>
            <person name="Chen J."/>
            <person name="Zhu S."/>
            <person name="Lu R."/>
            <person name="Zhang X."/>
            <person name="Li P."/>
            <person name="Qiu J."/>
            <person name="Olsen K.M."/>
            <person name="Qiu Y."/>
        </authorList>
    </citation>
    <scope>NUCLEOTIDE SEQUENCE</scope>
    <source>
        <strain evidence="16">KIB01</strain>
    </source>
</reference>
<dbReference type="CDD" id="cd11072">
    <property type="entry name" value="CYP71-like"/>
    <property type="match status" value="1"/>
</dbReference>
<keyword evidence="6 15" id="KW-0812">Transmembrane</keyword>
<keyword evidence="7 13" id="KW-0479">Metal-binding</keyword>
<dbReference type="Pfam" id="PF00067">
    <property type="entry name" value="p450"/>
    <property type="match status" value="1"/>
</dbReference>
<evidence type="ECO:0000313" key="16">
    <source>
        <dbReference type="EMBL" id="KAK2640207.1"/>
    </source>
</evidence>
<dbReference type="InterPro" id="IPR002401">
    <property type="entry name" value="Cyt_P450_E_grp-I"/>
</dbReference>
<dbReference type="GO" id="GO:0016705">
    <property type="term" value="F:oxidoreductase activity, acting on paired donors, with incorporation or reduction of molecular oxygen"/>
    <property type="evidence" value="ECO:0007669"/>
    <property type="project" value="InterPro"/>
</dbReference>
<feature type="transmembrane region" description="Helical" evidence="15">
    <location>
        <begin position="553"/>
        <end position="572"/>
    </location>
</feature>
<dbReference type="Gene3D" id="1.10.630.10">
    <property type="entry name" value="Cytochrome P450"/>
    <property type="match status" value="1"/>
</dbReference>
<dbReference type="InterPro" id="IPR052306">
    <property type="entry name" value="CYP450_71D"/>
</dbReference>
<evidence type="ECO:0000313" key="17">
    <source>
        <dbReference type="Proteomes" id="UP001280121"/>
    </source>
</evidence>
<keyword evidence="9 14" id="KW-0560">Oxidoreductase</keyword>
<dbReference type="SUPFAM" id="SSF48264">
    <property type="entry name" value="Cytochrome P450"/>
    <property type="match status" value="1"/>
</dbReference>
<evidence type="ECO:0000256" key="14">
    <source>
        <dbReference type="RuleBase" id="RU000461"/>
    </source>
</evidence>
<comment type="pathway">
    <text evidence="3">Secondary metabolite biosynthesis; terpenoid biosynthesis.</text>
</comment>
<protein>
    <recommendedName>
        <fullName evidence="18">Cytochrome P450</fullName>
    </recommendedName>
</protein>
<keyword evidence="5 13" id="KW-0349">Heme</keyword>
<feature type="binding site" description="axial binding residue" evidence="13">
    <location>
        <position position="448"/>
    </location>
    <ligand>
        <name>heme</name>
        <dbReference type="ChEBI" id="CHEBI:30413"/>
    </ligand>
    <ligandPart>
        <name>Fe</name>
        <dbReference type="ChEBI" id="CHEBI:18248"/>
    </ligandPart>
</feature>
<comment type="caution">
    <text evidence="16">The sequence shown here is derived from an EMBL/GenBank/DDBJ whole genome shotgun (WGS) entry which is preliminary data.</text>
</comment>
<evidence type="ECO:0000256" key="7">
    <source>
        <dbReference type="ARBA" id="ARBA00022723"/>
    </source>
</evidence>
<evidence type="ECO:0000256" key="5">
    <source>
        <dbReference type="ARBA" id="ARBA00022617"/>
    </source>
</evidence>
<dbReference type="GO" id="GO:0016020">
    <property type="term" value="C:membrane"/>
    <property type="evidence" value="ECO:0007669"/>
    <property type="project" value="UniProtKB-SubCell"/>
</dbReference>
<evidence type="ECO:0000256" key="13">
    <source>
        <dbReference type="PIRSR" id="PIRSR602401-1"/>
    </source>
</evidence>
<dbReference type="PROSITE" id="PS00086">
    <property type="entry name" value="CYTOCHROME_P450"/>
    <property type="match status" value="1"/>
</dbReference>
<evidence type="ECO:0000256" key="2">
    <source>
        <dbReference type="ARBA" id="ARBA00004167"/>
    </source>
</evidence>
<dbReference type="InterPro" id="IPR036396">
    <property type="entry name" value="Cyt_P450_sf"/>
</dbReference>
<dbReference type="AlphaFoldDB" id="A0AAD9TQ75"/>
<name>A0AAD9TQ75_9ROSI</name>
<comment type="cofactor">
    <cofactor evidence="1 13">
        <name>heme</name>
        <dbReference type="ChEBI" id="CHEBI:30413"/>
    </cofactor>
</comment>
<dbReference type="PANTHER" id="PTHR47953">
    <property type="entry name" value="OS08G0105600 PROTEIN"/>
    <property type="match status" value="1"/>
</dbReference>
<dbReference type="InterPro" id="IPR001128">
    <property type="entry name" value="Cyt_P450"/>
</dbReference>